<dbReference type="PANTHER" id="PTHR33204:SF18">
    <property type="entry name" value="TRANSCRIPTIONAL REGULATORY PROTEIN"/>
    <property type="match status" value="1"/>
</dbReference>
<dbReference type="InterPro" id="IPR036390">
    <property type="entry name" value="WH_DNA-bd_sf"/>
</dbReference>
<dbReference type="Proteomes" id="UP000587527">
    <property type="component" value="Unassembled WGS sequence"/>
</dbReference>
<organism evidence="5 6">
    <name type="scientific">Allocatelliglobosispora scoriae</name>
    <dbReference type="NCBI Taxonomy" id="643052"/>
    <lineage>
        <taxon>Bacteria</taxon>
        <taxon>Bacillati</taxon>
        <taxon>Actinomycetota</taxon>
        <taxon>Actinomycetes</taxon>
        <taxon>Micromonosporales</taxon>
        <taxon>Micromonosporaceae</taxon>
        <taxon>Allocatelliglobosispora</taxon>
    </lineage>
</organism>
<evidence type="ECO:0000313" key="6">
    <source>
        <dbReference type="Proteomes" id="UP000587527"/>
    </source>
</evidence>
<dbReference type="PANTHER" id="PTHR33204">
    <property type="entry name" value="TRANSCRIPTIONAL REGULATOR, MARR FAMILY"/>
    <property type="match status" value="1"/>
</dbReference>
<comment type="caution">
    <text evidence="5">The sequence shown here is derived from an EMBL/GenBank/DDBJ whole genome shotgun (WGS) entry which is preliminary data.</text>
</comment>
<name>A0A841BT73_9ACTN</name>
<dbReference type="Gene3D" id="1.10.10.10">
    <property type="entry name" value="Winged helix-like DNA-binding domain superfamily/Winged helix DNA-binding domain"/>
    <property type="match status" value="1"/>
</dbReference>
<dbReference type="Pfam" id="PF01638">
    <property type="entry name" value="HxlR"/>
    <property type="match status" value="1"/>
</dbReference>
<keyword evidence="1" id="KW-0805">Transcription regulation</keyword>
<evidence type="ECO:0000259" key="4">
    <source>
        <dbReference type="PROSITE" id="PS51118"/>
    </source>
</evidence>
<dbReference type="PROSITE" id="PS51118">
    <property type="entry name" value="HTH_HXLR"/>
    <property type="match status" value="1"/>
</dbReference>
<evidence type="ECO:0000256" key="1">
    <source>
        <dbReference type="ARBA" id="ARBA00023015"/>
    </source>
</evidence>
<sequence length="172" mass="19324">MSIRTYGQDCSVARSLEIVGERWTILIIRNALLGECRFDTFLNNLGLARNILTERLNTLVESGIFERVPYQQRPLRHEYKLTPKGQEFGSVVLSLMQWGDKYLAGKAGPPRTTEHVNCGGSTEVHVMCTKCGESVHPGDVITHLVTPPPITRAVRVATRTRQPATRTRRRSP</sequence>
<dbReference type="EMBL" id="JACHMN010000002">
    <property type="protein sequence ID" value="MBB5870001.1"/>
    <property type="molecule type" value="Genomic_DNA"/>
</dbReference>
<accession>A0A841BT73</accession>
<dbReference type="GO" id="GO:0003677">
    <property type="term" value="F:DNA binding"/>
    <property type="evidence" value="ECO:0007669"/>
    <property type="project" value="UniProtKB-KW"/>
</dbReference>
<gene>
    <name evidence="5" type="ORF">F4553_003380</name>
</gene>
<keyword evidence="3" id="KW-0804">Transcription</keyword>
<dbReference type="InterPro" id="IPR002577">
    <property type="entry name" value="HTH_HxlR"/>
</dbReference>
<dbReference type="RefSeq" id="WP_184837062.1">
    <property type="nucleotide sequence ID" value="NZ_JACHMN010000002.1"/>
</dbReference>
<evidence type="ECO:0000313" key="5">
    <source>
        <dbReference type="EMBL" id="MBB5870001.1"/>
    </source>
</evidence>
<keyword evidence="6" id="KW-1185">Reference proteome</keyword>
<evidence type="ECO:0000256" key="3">
    <source>
        <dbReference type="ARBA" id="ARBA00023163"/>
    </source>
</evidence>
<dbReference type="AlphaFoldDB" id="A0A841BT73"/>
<reference evidence="5 6" key="1">
    <citation type="submission" date="2020-08" db="EMBL/GenBank/DDBJ databases">
        <title>Sequencing the genomes of 1000 actinobacteria strains.</title>
        <authorList>
            <person name="Klenk H.-P."/>
        </authorList>
    </citation>
    <scope>NUCLEOTIDE SEQUENCE [LARGE SCALE GENOMIC DNA]</scope>
    <source>
        <strain evidence="5 6">DSM 45362</strain>
    </source>
</reference>
<protein>
    <submittedName>
        <fullName evidence="5">DNA-binding HxlR family transcriptional regulator</fullName>
    </submittedName>
</protein>
<dbReference type="SUPFAM" id="SSF46785">
    <property type="entry name" value="Winged helix' DNA-binding domain"/>
    <property type="match status" value="1"/>
</dbReference>
<keyword evidence="2 5" id="KW-0238">DNA-binding</keyword>
<dbReference type="InterPro" id="IPR036388">
    <property type="entry name" value="WH-like_DNA-bd_sf"/>
</dbReference>
<feature type="domain" description="HTH hxlR-type" evidence="4">
    <location>
        <begin position="10"/>
        <end position="107"/>
    </location>
</feature>
<proteinExistence type="predicted"/>
<evidence type="ECO:0000256" key="2">
    <source>
        <dbReference type="ARBA" id="ARBA00023125"/>
    </source>
</evidence>